<dbReference type="AlphaFoldDB" id="A0A077PNS8"/>
<evidence type="ECO:0000313" key="2">
    <source>
        <dbReference type="Proteomes" id="UP000028500"/>
    </source>
</evidence>
<protein>
    <submittedName>
        <fullName evidence="1">Uncharacterized protein</fullName>
    </submittedName>
</protein>
<organism evidence="1 2">
    <name type="scientific">Xenorhabdus bovienii str. kraussei Quebec</name>
    <dbReference type="NCBI Taxonomy" id="1398203"/>
    <lineage>
        <taxon>Bacteria</taxon>
        <taxon>Pseudomonadati</taxon>
        <taxon>Pseudomonadota</taxon>
        <taxon>Gammaproteobacteria</taxon>
        <taxon>Enterobacterales</taxon>
        <taxon>Morganellaceae</taxon>
        <taxon>Xenorhabdus</taxon>
    </lineage>
</organism>
<proteinExistence type="predicted"/>
<dbReference type="RefSeq" id="WP_155271165.1">
    <property type="nucleotide sequence ID" value="NZ_CAWLZI010000046.1"/>
</dbReference>
<keyword evidence="2" id="KW-1185">Reference proteome</keyword>
<dbReference type="Proteomes" id="UP000028500">
    <property type="component" value="Unassembled WGS sequence"/>
</dbReference>
<dbReference type="EMBL" id="CBSY010000237">
    <property type="protein sequence ID" value="CDH21494.1"/>
    <property type="molecule type" value="Genomic_DNA"/>
</dbReference>
<comment type="caution">
    <text evidence="1">The sequence shown here is derived from an EMBL/GenBank/DDBJ whole genome shotgun (WGS) entry which is preliminary data.</text>
</comment>
<name>A0A077PNS8_XENBV</name>
<accession>A0A077PNS8</accession>
<reference evidence="1" key="1">
    <citation type="submission" date="2013-07" db="EMBL/GenBank/DDBJ databases">
        <title>Sub-species coevolution in mutualistic symbiosis.</title>
        <authorList>
            <person name="Murfin K."/>
            <person name="Klassen J."/>
            <person name="Lee M."/>
            <person name="Forst S."/>
            <person name="Stock P."/>
            <person name="Goodrich-Blair H."/>
        </authorList>
    </citation>
    <scope>NUCLEOTIDE SEQUENCE [LARGE SCALE GENOMIC DNA]</scope>
    <source>
        <strain evidence="1">Kraussei Quebec</strain>
    </source>
</reference>
<sequence>MTDAELKGIIKEAVEDYRTGNGVYYSKEEAFALMDAHIAKKRANDTGAAGAILSPA</sequence>
<gene>
    <name evidence="1" type="ORF">XBKQ1_480006</name>
</gene>
<evidence type="ECO:0000313" key="1">
    <source>
        <dbReference type="EMBL" id="CDH21494.1"/>
    </source>
</evidence>
<dbReference type="HOGENOM" id="CLU_3013300_0_0_6"/>